<dbReference type="Gene3D" id="3.40.430.10">
    <property type="entry name" value="Dihydrofolate Reductase, subunit A"/>
    <property type="match status" value="1"/>
</dbReference>
<protein>
    <submittedName>
        <fullName evidence="2">Dihydrofolate reductase</fullName>
    </submittedName>
</protein>
<dbReference type="Proteomes" id="UP000535543">
    <property type="component" value="Unassembled WGS sequence"/>
</dbReference>
<dbReference type="PANTHER" id="PTHR38011">
    <property type="entry name" value="DIHYDROFOLATE REDUCTASE FAMILY PROTEIN (AFU_ORTHOLOGUE AFUA_8G06820)"/>
    <property type="match status" value="1"/>
</dbReference>
<reference evidence="2 3" key="2">
    <citation type="submission" date="2020-06" db="EMBL/GenBank/DDBJ databases">
        <title>Antribacter stalactiti gen. nov., sp. nov., a new member of the family Nacardiaceae isolated from a cave.</title>
        <authorList>
            <person name="Kim I.S."/>
        </authorList>
    </citation>
    <scope>NUCLEOTIDE SEQUENCE [LARGE SCALE GENOMIC DNA]</scope>
    <source>
        <strain evidence="2 3">YC2-7</strain>
    </source>
</reference>
<dbReference type="GO" id="GO:0009231">
    <property type="term" value="P:riboflavin biosynthetic process"/>
    <property type="evidence" value="ECO:0007669"/>
    <property type="project" value="InterPro"/>
</dbReference>
<dbReference type="InterPro" id="IPR050765">
    <property type="entry name" value="Riboflavin_Biosynth_HTPR"/>
</dbReference>
<evidence type="ECO:0000313" key="3">
    <source>
        <dbReference type="Proteomes" id="UP000535543"/>
    </source>
</evidence>
<reference evidence="2 3" key="1">
    <citation type="submission" date="2019-05" db="EMBL/GenBank/DDBJ databases">
        <authorList>
            <person name="Lee S.D."/>
        </authorList>
    </citation>
    <scope>NUCLEOTIDE SEQUENCE [LARGE SCALE GENOMIC DNA]</scope>
    <source>
        <strain evidence="2 3">YC2-7</strain>
    </source>
</reference>
<name>A0A848KBP2_9NOCA</name>
<dbReference type="EMBL" id="VCQU01000003">
    <property type="protein sequence ID" value="NMN95731.1"/>
    <property type="molecule type" value="Genomic_DNA"/>
</dbReference>
<evidence type="ECO:0000313" key="2">
    <source>
        <dbReference type="EMBL" id="NMN95731.1"/>
    </source>
</evidence>
<accession>A0A848KBP2</accession>
<dbReference type="RefSeq" id="WP_169586861.1">
    <property type="nucleotide sequence ID" value="NZ_VCQU01000003.1"/>
</dbReference>
<dbReference type="InterPro" id="IPR024072">
    <property type="entry name" value="DHFR-like_dom_sf"/>
</dbReference>
<gene>
    <name evidence="2" type="ORF">FGL95_11870</name>
</gene>
<dbReference type="InterPro" id="IPR002734">
    <property type="entry name" value="RibDG_C"/>
</dbReference>
<proteinExistence type="predicted"/>
<dbReference type="Pfam" id="PF01872">
    <property type="entry name" value="RibD_C"/>
    <property type="match status" value="1"/>
</dbReference>
<dbReference type="SUPFAM" id="SSF53597">
    <property type="entry name" value="Dihydrofolate reductase-like"/>
    <property type="match status" value="1"/>
</dbReference>
<dbReference type="GO" id="GO:0008703">
    <property type="term" value="F:5-amino-6-(5-phosphoribosylamino)uracil reductase activity"/>
    <property type="evidence" value="ECO:0007669"/>
    <property type="project" value="InterPro"/>
</dbReference>
<organism evidence="2 3">
    <name type="scientific">Antrihabitans stalactiti</name>
    <dbReference type="NCBI Taxonomy" id="2584121"/>
    <lineage>
        <taxon>Bacteria</taxon>
        <taxon>Bacillati</taxon>
        <taxon>Actinomycetota</taxon>
        <taxon>Actinomycetes</taxon>
        <taxon>Mycobacteriales</taxon>
        <taxon>Nocardiaceae</taxon>
        <taxon>Antrihabitans</taxon>
    </lineage>
</organism>
<sequence length="213" mass="22956">MTRVRVHNISVSLDGFAAGPNQGADAPLGEGGGRLHEWAFATKTYRTMFGEEGGSTGVDESYAAAGDVGVGATIMGRNMFGPLRGEWTDEEWKGWWGPNPPYHHPVFVLTHFARPSIEMEGGTTFHFVTDGIESALEQATKAADGADIRLGGGVATIQEYLRAGLIDELHFVVVPVLLGSGERLLDNVGDALKAYDCELQSSDAATHYRFTRK</sequence>
<feature type="domain" description="Bacterial bifunctional deaminase-reductase C-terminal" evidence="1">
    <location>
        <begin position="8"/>
        <end position="193"/>
    </location>
</feature>
<evidence type="ECO:0000259" key="1">
    <source>
        <dbReference type="Pfam" id="PF01872"/>
    </source>
</evidence>
<comment type="caution">
    <text evidence="2">The sequence shown here is derived from an EMBL/GenBank/DDBJ whole genome shotgun (WGS) entry which is preliminary data.</text>
</comment>
<keyword evidence="3" id="KW-1185">Reference proteome</keyword>
<dbReference type="PANTHER" id="PTHR38011:SF12">
    <property type="entry name" value="BIFUNCTIONAL DEAMINASE-REDUCTASE DOMAIN PROTEIN"/>
    <property type="match status" value="1"/>
</dbReference>
<dbReference type="AlphaFoldDB" id="A0A848KBP2"/>